<evidence type="ECO:0000256" key="4">
    <source>
        <dbReference type="SAM" id="MobiDB-lite"/>
    </source>
</evidence>
<organism evidence="5 6">
    <name type="scientific">Carex littledalei</name>
    <dbReference type="NCBI Taxonomy" id="544730"/>
    <lineage>
        <taxon>Eukaryota</taxon>
        <taxon>Viridiplantae</taxon>
        <taxon>Streptophyta</taxon>
        <taxon>Embryophyta</taxon>
        <taxon>Tracheophyta</taxon>
        <taxon>Spermatophyta</taxon>
        <taxon>Magnoliopsida</taxon>
        <taxon>Liliopsida</taxon>
        <taxon>Poales</taxon>
        <taxon>Cyperaceae</taxon>
        <taxon>Cyperoideae</taxon>
        <taxon>Cariceae</taxon>
        <taxon>Carex</taxon>
        <taxon>Carex subgen. Euthyceras</taxon>
    </lineage>
</organism>
<keyword evidence="2" id="KW-0677">Repeat</keyword>
<feature type="region of interest" description="Disordered" evidence="4">
    <location>
        <begin position="1"/>
        <end position="21"/>
    </location>
</feature>
<dbReference type="InterPro" id="IPR045151">
    <property type="entry name" value="DCAF8"/>
</dbReference>
<dbReference type="InterPro" id="IPR036322">
    <property type="entry name" value="WD40_repeat_dom_sf"/>
</dbReference>
<dbReference type="Proteomes" id="UP000623129">
    <property type="component" value="Unassembled WGS sequence"/>
</dbReference>
<dbReference type="SMART" id="SM00320">
    <property type="entry name" value="WD40"/>
    <property type="match status" value="6"/>
</dbReference>
<dbReference type="InterPro" id="IPR015943">
    <property type="entry name" value="WD40/YVTN_repeat-like_dom_sf"/>
</dbReference>
<dbReference type="PANTHER" id="PTHR15574">
    <property type="entry name" value="WD REPEAT DOMAIN-CONTAINING FAMILY"/>
    <property type="match status" value="1"/>
</dbReference>
<dbReference type="AlphaFoldDB" id="A0A833R4A9"/>
<dbReference type="EMBL" id="SWLB01000012">
    <property type="protein sequence ID" value="KAF3331702.1"/>
    <property type="molecule type" value="Genomic_DNA"/>
</dbReference>
<evidence type="ECO:0000313" key="6">
    <source>
        <dbReference type="Proteomes" id="UP000623129"/>
    </source>
</evidence>
<feature type="repeat" description="WD" evidence="3">
    <location>
        <begin position="363"/>
        <end position="394"/>
    </location>
</feature>
<evidence type="ECO:0000256" key="3">
    <source>
        <dbReference type="PROSITE-ProRule" id="PRU00221"/>
    </source>
</evidence>
<gene>
    <name evidence="5" type="ORF">FCM35_KLT03108</name>
</gene>
<evidence type="ECO:0000256" key="2">
    <source>
        <dbReference type="ARBA" id="ARBA00022737"/>
    </source>
</evidence>
<protein>
    <submittedName>
        <fullName evidence="5">DDB1- and CUL4-associated factor 8 isoform X1</fullName>
    </submittedName>
</protein>
<name>A0A833R4A9_9POAL</name>
<reference evidence="5" key="1">
    <citation type="submission" date="2020-01" db="EMBL/GenBank/DDBJ databases">
        <title>Genome sequence of Kobresia littledalei, the first chromosome-level genome in the family Cyperaceae.</title>
        <authorList>
            <person name="Qu G."/>
        </authorList>
    </citation>
    <scope>NUCLEOTIDE SEQUENCE</scope>
    <source>
        <strain evidence="5">C.B.Clarke</strain>
        <tissue evidence="5">Leaf</tissue>
    </source>
</reference>
<keyword evidence="1 3" id="KW-0853">WD repeat</keyword>
<dbReference type="PROSITE" id="PS50082">
    <property type="entry name" value="WD_REPEATS_2"/>
    <property type="match status" value="2"/>
</dbReference>
<dbReference type="Pfam" id="PF00400">
    <property type="entry name" value="WD40"/>
    <property type="match status" value="2"/>
</dbReference>
<proteinExistence type="predicted"/>
<keyword evidence="6" id="KW-1185">Reference proteome</keyword>
<dbReference type="InterPro" id="IPR001680">
    <property type="entry name" value="WD40_rpt"/>
</dbReference>
<dbReference type="PROSITE" id="PS50294">
    <property type="entry name" value="WD_REPEATS_REGION"/>
    <property type="match status" value="1"/>
</dbReference>
<accession>A0A833R4A9</accession>
<dbReference type="OrthoDB" id="4869960at2759"/>
<dbReference type="PANTHER" id="PTHR15574:SF65">
    <property type="entry name" value="TRANSDUCIN_WD40 REPEAT-LIKE SUPERFAMILY PROTEIN"/>
    <property type="match status" value="1"/>
</dbReference>
<evidence type="ECO:0000256" key="1">
    <source>
        <dbReference type="ARBA" id="ARBA00022574"/>
    </source>
</evidence>
<sequence>MAETDRAGPSEQLAEVEEKPYRDRTSAFCEIRKRELGLSQSTDFSRRAGGSEALIKRMTQYGKLYGHKGCVNTVCFNFNGDVLVSGSDDKDIIFWDWPMKSKMFSYNSGHIENVFQARIMPFSDDRTVISSGADGQVRVGEIKEDGEANTKQIGSHRGRVHKIAIEPGSPHAFYSCGEDGLVQHFDLRSPIPNKLFICSSTSGNRRLPLNGIVIDPRNPNLFSIGGIDEYARLYDIRKHHQTDLLTDQPVDIFCPNHLIKSAGIHITGLSYSNTSELLVSYNDELIYLFTKDMGIGPDLKSVSQDDSVKTKQPQPQVYVGHRNAQTIKGPSFFGLKDEYVVSGSDCGHVYIWRKKGGELISMMHGDKQVVNCIEAHPYFPFLATSGFDKSIKLWTPTASRTTPFPKNAVEVREANKSGREARAQTALGPDIIMHVLRLQRRQAVAYIERSPTVASDIGSDGEEDREAIVVRFSNDEDGEDGDPRECSIT</sequence>
<feature type="repeat" description="WD" evidence="3">
    <location>
        <begin position="64"/>
        <end position="96"/>
    </location>
</feature>
<dbReference type="GO" id="GO:0080008">
    <property type="term" value="C:Cul4-RING E3 ubiquitin ligase complex"/>
    <property type="evidence" value="ECO:0007669"/>
    <property type="project" value="TreeGrafter"/>
</dbReference>
<comment type="caution">
    <text evidence="5">The sequence shown here is derived from an EMBL/GenBank/DDBJ whole genome shotgun (WGS) entry which is preliminary data.</text>
</comment>
<dbReference type="Gene3D" id="2.130.10.10">
    <property type="entry name" value="YVTN repeat-like/Quinoprotein amine dehydrogenase"/>
    <property type="match status" value="1"/>
</dbReference>
<dbReference type="SUPFAM" id="SSF50978">
    <property type="entry name" value="WD40 repeat-like"/>
    <property type="match status" value="1"/>
</dbReference>
<evidence type="ECO:0000313" key="5">
    <source>
        <dbReference type="EMBL" id="KAF3331702.1"/>
    </source>
</evidence>
<dbReference type="GO" id="GO:0005737">
    <property type="term" value="C:cytoplasm"/>
    <property type="evidence" value="ECO:0007669"/>
    <property type="project" value="TreeGrafter"/>
</dbReference>